<dbReference type="InterPro" id="IPR004764">
    <property type="entry name" value="MdtF-like"/>
</dbReference>
<keyword evidence="8 9" id="KW-0472">Membrane</keyword>
<dbReference type="Gene3D" id="3.30.70.1320">
    <property type="entry name" value="Multidrug efflux transporter AcrB pore domain like"/>
    <property type="match status" value="1"/>
</dbReference>
<evidence type="ECO:0000256" key="2">
    <source>
        <dbReference type="ARBA" id="ARBA00010942"/>
    </source>
</evidence>
<dbReference type="Pfam" id="PF00873">
    <property type="entry name" value="ACR_tran"/>
    <property type="match status" value="1"/>
</dbReference>
<dbReference type="PANTHER" id="PTHR32063:SF24">
    <property type="entry name" value="CATION EFFLUX SYSTEM (ACRB_ACRD_ACRF FAMILY)"/>
    <property type="match status" value="1"/>
</dbReference>
<feature type="transmembrane region" description="Helical" evidence="9">
    <location>
        <begin position="367"/>
        <end position="388"/>
    </location>
</feature>
<dbReference type="RefSeq" id="WP_054620595.1">
    <property type="nucleotide sequence ID" value="NZ_CP022579.1"/>
</dbReference>
<dbReference type="GO" id="GO:0015562">
    <property type="term" value="F:efflux transmembrane transporter activity"/>
    <property type="evidence" value="ECO:0007669"/>
    <property type="project" value="InterPro"/>
</dbReference>
<dbReference type="FunFam" id="1.20.1640.10:FF:000001">
    <property type="entry name" value="Efflux pump membrane transporter"/>
    <property type="match status" value="1"/>
</dbReference>
<gene>
    <name evidence="12" type="primary">acrB</name>
    <name evidence="12" type="ORF">OTERR_13610</name>
</gene>
<keyword evidence="6 9" id="KW-0812">Transmembrane</keyword>
<dbReference type="PANTHER" id="PTHR32063">
    <property type="match status" value="1"/>
</dbReference>
<feature type="transmembrane region" description="Helical" evidence="9">
    <location>
        <begin position="917"/>
        <end position="942"/>
    </location>
</feature>
<dbReference type="GO" id="GO:0042910">
    <property type="term" value="F:xenobiotic transmembrane transporter activity"/>
    <property type="evidence" value="ECO:0007669"/>
    <property type="project" value="TreeGrafter"/>
</dbReference>
<dbReference type="SUPFAM" id="SSF82714">
    <property type="entry name" value="Multidrug efflux transporter AcrB TolC docking domain, DN and DC subdomains"/>
    <property type="match status" value="2"/>
</dbReference>
<protein>
    <recommendedName>
        <fullName evidence="9">Efflux pump membrane transporter</fullName>
    </recommendedName>
</protein>
<feature type="transmembrane region" description="Helical" evidence="9">
    <location>
        <begin position="891"/>
        <end position="911"/>
    </location>
</feature>
<dbReference type="KEGG" id="otr:OTERR_13610"/>
<evidence type="ECO:0000259" key="11">
    <source>
        <dbReference type="PROSITE" id="PS50156"/>
    </source>
</evidence>
<keyword evidence="5 9" id="KW-0997">Cell inner membrane</keyword>
<feature type="transmembrane region" description="Helical" evidence="9">
    <location>
        <begin position="394"/>
        <end position="414"/>
    </location>
</feature>
<dbReference type="GO" id="GO:0009636">
    <property type="term" value="P:response to toxic substance"/>
    <property type="evidence" value="ECO:0007669"/>
    <property type="project" value="UniProtKB-ARBA"/>
</dbReference>
<dbReference type="InterPro" id="IPR001036">
    <property type="entry name" value="Acrflvin-R"/>
</dbReference>
<evidence type="ECO:0000256" key="6">
    <source>
        <dbReference type="ARBA" id="ARBA00022692"/>
    </source>
</evidence>
<name>A0A5C1E9K4_9RHOO</name>
<feature type="transmembrane region" description="Helical" evidence="9">
    <location>
        <begin position="471"/>
        <end position="498"/>
    </location>
</feature>
<feature type="transmembrane region" description="Helical" evidence="9">
    <location>
        <begin position="341"/>
        <end position="360"/>
    </location>
</feature>
<evidence type="ECO:0000256" key="3">
    <source>
        <dbReference type="ARBA" id="ARBA00022448"/>
    </source>
</evidence>
<dbReference type="EMBL" id="CP022579">
    <property type="protein sequence ID" value="QEL64837.1"/>
    <property type="molecule type" value="Genomic_DNA"/>
</dbReference>
<keyword evidence="13" id="KW-1185">Reference proteome</keyword>
<accession>A0A5C1E9K4</accession>
<dbReference type="Gene3D" id="3.30.2090.10">
    <property type="entry name" value="Multidrug efflux transporter AcrB TolC docking domain, DN and DC subdomains"/>
    <property type="match status" value="2"/>
</dbReference>
<dbReference type="Gene3D" id="3.30.70.1440">
    <property type="entry name" value="Multidrug efflux transporter AcrB pore domain"/>
    <property type="match status" value="1"/>
</dbReference>
<dbReference type="PROSITE" id="PS50156">
    <property type="entry name" value="SSD"/>
    <property type="match status" value="1"/>
</dbReference>
<evidence type="ECO:0000256" key="4">
    <source>
        <dbReference type="ARBA" id="ARBA00022475"/>
    </source>
</evidence>
<evidence type="ECO:0000256" key="10">
    <source>
        <dbReference type="SAM" id="MobiDB-lite"/>
    </source>
</evidence>
<dbReference type="Proteomes" id="UP000323671">
    <property type="component" value="Chromosome"/>
</dbReference>
<evidence type="ECO:0000313" key="12">
    <source>
        <dbReference type="EMBL" id="QEL64837.1"/>
    </source>
</evidence>
<dbReference type="NCBIfam" id="TIGR00915">
    <property type="entry name" value="2A0602"/>
    <property type="match status" value="1"/>
</dbReference>
<evidence type="ECO:0000313" key="13">
    <source>
        <dbReference type="Proteomes" id="UP000323671"/>
    </source>
</evidence>
<feature type="transmembrane region" description="Helical" evidence="9">
    <location>
        <begin position="963"/>
        <end position="981"/>
    </location>
</feature>
<dbReference type="InterPro" id="IPR027463">
    <property type="entry name" value="AcrB_DN_DC_subdom"/>
</dbReference>
<feature type="transmembrane region" description="Helical" evidence="9">
    <location>
        <begin position="435"/>
        <end position="459"/>
    </location>
</feature>
<feature type="region of interest" description="Disordered" evidence="10">
    <location>
        <begin position="1027"/>
        <end position="1053"/>
    </location>
</feature>
<keyword evidence="4" id="KW-1003">Cell membrane</keyword>
<dbReference type="GO" id="GO:0005886">
    <property type="term" value="C:plasma membrane"/>
    <property type="evidence" value="ECO:0007669"/>
    <property type="project" value="UniProtKB-SubCell"/>
</dbReference>
<keyword evidence="7 9" id="KW-1133">Transmembrane helix</keyword>
<comment type="similarity">
    <text evidence="2 9">Belongs to the resistance-nodulation-cell division (RND) (TC 2.A.6) family.</text>
</comment>
<evidence type="ECO:0000256" key="1">
    <source>
        <dbReference type="ARBA" id="ARBA00004429"/>
    </source>
</evidence>
<evidence type="ECO:0000256" key="5">
    <source>
        <dbReference type="ARBA" id="ARBA00022519"/>
    </source>
</evidence>
<evidence type="ECO:0000256" key="9">
    <source>
        <dbReference type="RuleBase" id="RU364070"/>
    </source>
</evidence>
<dbReference type="SUPFAM" id="SSF82866">
    <property type="entry name" value="Multidrug efflux transporter AcrB transmembrane domain"/>
    <property type="match status" value="2"/>
</dbReference>
<keyword evidence="3 9" id="KW-0813">Transport</keyword>
<dbReference type="InterPro" id="IPR000731">
    <property type="entry name" value="SSD"/>
</dbReference>
<sequence length="1053" mass="113056">MSRFFINRPIFASVISIIIVIAGIMAARGLPIAQYPEIAPPTVIISASYPGASAETLTKTVAGPIEEQLSGIENLMYFNSTASSNGTLTITANFEVGTNIDMATVNVNNRVKIAEPRLPDVVRQFGVTVAKRSNDILLVATVTSPDNSRTPLFLSNYALVNILDDLKRIPGVGDAQIFGALDYSMRIWLKPDRMAQLGVTTTEIANAISAQNKQNAAGKIGQEPAPNGQQLVYTVTAKGRLNSPEEFGNIVVRADGPKGALYLKDVARVELGAQNYDASTTLLGKPVVGVGIFLQSGANALEVADKVKKRMEELKQKFPSGMDYVIPFDTTKFVQASISEVVHTLVEALVLVAAVVFLFLQNWRATVIPLVAVPVSLIGTFAGLWLFGFSINTLTLFAMVLAIGIVVDDAIVVLENVERLMWEEKMAPKEAAIEAMREVSGAVVAIVLVLCAVFIPVAFLGGIAGKLYQQFAVTVAISVTISGVVALTLTPALCALLLKEKHEEPAIFRPFNRLFERFTKSYTNTVHKTLHHRIIGTVACVIILGGSIFMFRAVPGGFVPAEDQGYLISALMLPDGASLQRTRTTGEQFQSMIKQDEAVDKVFVIAGNDIIGGGMKPNAGTVFIPLKDWKERTGVADDLAKKFTGMGMMLPDGLGIVFNPPAIRGLGAAGGFEAYIQARGEADPQKLAGVIQQFMDGLKKRPELVGINTFFRPTSPQLYVEVNEAKAISMGIPVSDVYQTLQASIGTLYVNDFNLNGRTYRVQLQSDAAYRAKPEDLGKVYVRSSSGAAVPISALIKVKSIVGPEQLERFNGFLAAKVMGNSIPKVSTGDAIKIVEEVAKETLPAGYELAWTGQAFQEKRTGTTSAVAFGFGIIMVFLILAAQYEKWTLPLAVIMAVPFALFGALAAVMIRGMPNDIYFQIGLVVLIGLAAKNAILIVEFAAQKRAEGMGVLEAAQEGARLRFRPIVMTSMAFILGVFPLVKASGAGAAARKSMGTGVFGGMLAATFIATIFIPMFFSWLSRGKMRRPTGHHPHHQLEPATGAPAQASDKEGQ</sequence>
<organism evidence="12 13">
    <name type="scientific">Oryzomicrobium terrae</name>
    <dbReference type="NCBI Taxonomy" id="1735038"/>
    <lineage>
        <taxon>Bacteria</taxon>
        <taxon>Pseudomonadati</taxon>
        <taxon>Pseudomonadota</taxon>
        <taxon>Betaproteobacteria</taxon>
        <taxon>Rhodocyclales</taxon>
        <taxon>Rhodocyclaceae</taxon>
        <taxon>Oryzomicrobium</taxon>
    </lineage>
</organism>
<reference evidence="12 13" key="1">
    <citation type="submission" date="2017-07" db="EMBL/GenBank/DDBJ databases">
        <title>Complete genome sequence of Oryzomicrobium terrae TPP412.</title>
        <authorList>
            <person name="Chiu L.-W."/>
            <person name="Lo K.-J."/>
            <person name="Tsai Y.-M."/>
            <person name="Lin S.-S."/>
            <person name="Kuo C.-H."/>
            <person name="Liu C.-T."/>
        </authorList>
    </citation>
    <scope>NUCLEOTIDE SEQUENCE [LARGE SCALE GENOMIC DNA]</scope>
    <source>
        <strain evidence="12 13">TPP412</strain>
    </source>
</reference>
<dbReference type="NCBIfam" id="NF000282">
    <property type="entry name" value="RND_permease_1"/>
    <property type="match status" value="1"/>
</dbReference>
<dbReference type="Gene3D" id="1.20.1640.10">
    <property type="entry name" value="Multidrug efflux transporter AcrB transmembrane domain"/>
    <property type="match status" value="2"/>
</dbReference>
<feature type="transmembrane region" description="Helical" evidence="9">
    <location>
        <begin position="866"/>
        <end position="884"/>
    </location>
</feature>
<dbReference type="AlphaFoldDB" id="A0A5C1E9K4"/>
<evidence type="ECO:0000256" key="8">
    <source>
        <dbReference type="ARBA" id="ARBA00023136"/>
    </source>
</evidence>
<dbReference type="Gene3D" id="3.30.70.1430">
    <property type="entry name" value="Multidrug efflux transporter AcrB pore domain"/>
    <property type="match status" value="2"/>
</dbReference>
<feature type="domain" description="SSD" evidence="11">
    <location>
        <begin position="370"/>
        <end position="496"/>
    </location>
</feature>
<feature type="transmembrane region" description="Helical" evidence="9">
    <location>
        <begin position="534"/>
        <end position="554"/>
    </location>
</feature>
<dbReference type="FunFam" id="3.30.70.1430:FF:000001">
    <property type="entry name" value="Efflux pump membrane transporter"/>
    <property type="match status" value="1"/>
</dbReference>
<comment type="caution">
    <text evidence="9">Lacks conserved residue(s) required for the propagation of feature annotation.</text>
</comment>
<evidence type="ECO:0000256" key="7">
    <source>
        <dbReference type="ARBA" id="ARBA00022989"/>
    </source>
</evidence>
<dbReference type="SUPFAM" id="SSF82693">
    <property type="entry name" value="Multidrug efflux transporter AcrB pore domain, PN1, PN2, PC1 and PC2 subdomains"/>
    <property type="match status" value="3"/>
</dbReference>
<proteinExistence type="inferred from homology"/>
<comment type="subcellular location">
    <subcellularLocation>
        <location evidence="1 9">Cell inner membrane</location>
        <topology evidence="1 9">Multi-pass membrane protein</topology>
    </subcellularLocation>
</comment>
<dbReference type="PRINTS" id="PR00702">
    <property type="entry name" value="ACRIFLAVINRP"/>
</dbReference>
<feature type="transmembrane region" description="Helical" evidence="9">
    <location>
        <begin position="1001"/>
        <end position="1020"/>
    </location>
</feature>